<evidence type="ECO:0000256" key="1">
    <source>
        <dbReference type="ARBA" id="ARBA00018370"/>
    </source>
</evidence>
<dbReference type="PANTHER" id="PTHR47637:SF1">
    <property type="entry name" value="CHAPERONE SURA"/>
    <property type="match status" value="1"/>
</dbReference>
<evidence type="ECO:0000256" key="5">
    <source>
        <dbReference type="PROSITE-ProRule" id="PRU00278"/>
    </source>
</evidence>
<dbReference type="EMBL" id="JBHRSM010000025">
    <property type="protein sequence ID" value="MFC3087546.1"/>
    <property type="molecule type" value="Genomic_DNA"/>
</dbReference>
<evidence type="ECO:0000256" key="3">
    <source>
        <dbReference type="ARBA" id="ARBA00030642"/>
    </source>
</evidence>
<evidence type="ECO:0000313" key="9">
    <source>
        <dbReference type="Proteomes" id="UP001595445"/>
    </source>
</evidence>
<dbReference type="PROSITE" id="PS50198">
    <property type="entry name" value="PPIC_PPIASE_2"/>
    <property type="match status" value="1"/>
</dbReference>
<dbReference type="InterPro" id="IPR050280">
    <property type="entry name" value="OMP_Chaperone_SurA"/>
</dbReference>
<dbReference type="PANTHER" id="PTHR47637">
    <property type="entry name" value="CHAPERONE SURA"/>
    <property type="match status" value="1"/>
</dbReference>
<evidence type="ECO:0000256" key="4">
    <source>
        <dbReference type="ARBA" id="ARBA00031484"/>
    </source>
</evidence>
<keyword evidence="5 8" id="KW-0413">Isomerase</keyword>
<evidence type="ECO:0000256" key="6">
    <source>
        <dbReference type="SAM" id="SignalP"/>
    </source>
</evidence>
<protein>
    <recommendedName>
        <fullName evidence="1">Parvulin-like PPIase</fullName>
    </recommendedName>
    <alternativeName>
        <fullName evidence="3">Peptidyl-prolyl cis-trans isomerase plp</fullName>
    </alternativeName>
    <alternativeName>
        <fullName evidence="4">Rotamase plp</fullName>
    </alternativeName>
</protein>
<feature type="chain" id="PRO_5046751886" description="Parvulin-like PPIase" evidence="6">
    <location>
        <begin position="26"/>
        <end position="400"/>
    </location>
</feature>
<keyword evidence="9" id="KW-1185">Reference proteome</keyword>
<dbReference type="Gene3D" id="3.10.50.40">
    <property type="match status" value="1"/>
</dbReference>
<sequence length="400" mass="43112">MAFSVLKRQAVALACTVALAGPALAQDLFAPRLYVNDRVITEYEISQRAMFLQLLRAPGNPEDEALKALIEDRLRQTEAERLDLTVSEEEVRQGMEEFASRANLTAEALVGELAKAGLSAETFRDFVSSGLLWRKAVRARFAGRVPVSENDIDRALETETRRKALRVLVSELVIPAQPGSEADAMALANRLSDTITGEGAFAAAARQHSASPTAANGGRLDWMPLANLPGAIGAAVLALGPGEVSDPVAVPGAVVLFQLREVAVDQSAEPVAVTVEWADFLIPDSAEEVARIRANSDECNDLNALAKGLPADRLTITKEPASEVPGDVGLELARLDPGESSVALARNGYRRLIMLCSREVTREEPISRDRVREAVTNQKLEGLAEGYLEELRAAAFIREP</sequence>
<dbReference type="Pfam" id="PF00639">
    <property type="entry name" value="Rotamase"/>
    <property type="match status" value="1"/>
</dbReference>
<comment type="caution">
    <text evidence="8">The sequence shown here is derived from an EMBL/GenBank/DDBJ whole genome shotgun (WGS) entry which is preliminary data.</text>
</comment>
<dbReference type="GO" id="GO:0003755">
    <property type="term" value="F:peptidyl-prolyl cis-trans isomerase activity"/>
    <property type="evidence" value="ECO:0007669"/>
    <property type="project" value="UniProtKB-EC"/>
</dbReference>
<organism evidence="8 9">
    <name type="scientific">Tabrizicola soli</name>
    <dbReference type="NCBI Taxonomy" id="2185115"/>
    <lineage>
        <taxon>Bacteria</taxon>
        <taxon>Pseudomonadati</taxon>
        <taxon>Pseudomonadota</taxon>
        <taxon>Alphaproteobacteria</taxon>
        <taxon>Rhodobacterales</taxon>
        <taxon>Paracoccaceae</taxon>
        <taxon>Tabrizicola</taxon>
    </lineage>
</organism>
<keyword evidence="5" id="KW-0697">Rotamase</keyword>
<dbReference type="RefSeq" id="WP_197641532.1">
    <property type="nucleotide sequence ID" value="NZ_JAEACP010000001.1"/>
</dbReference>
<dbReference type="InterPro" id="IPR046357">
    <property type="entry name" value="PPIase_dom_sf"/>
</dbReference>
<feature type="signal peptide" evidence="6">
    <location>
        <begin position="1"/>
        <end position="25"/>
    </location>
</feature>
<evidence type="ECO:0000256" key="2">
    <source>
        <dbReference type="ARBA" id="ARBA00022729"/>
    </source>
</evidence>
<dbReference type="Proteomes" id="UP001595445">
    <property type="component" value="Unassembled WGS sequence"/>
</dbReference>
<accession>A0ABV7DWM0</accession>
<evidence type="ECO:0000259" key="7">
    <source>
        <dbReference type="PROSITE" id="PS50198"/>
    </source>
</evidence>
<gene>
    <name evidence="8" type="ORF">ACFOD6_15970</name>
</gene>
<name>A0ABV7DWM0_9RHOB</name>
<keyword evidence="2 6" id="KW-0732">Signal</keyword>
<dbReference type="SUPFAM" id="SSF54534">
    <property type="entry name" value="FKBP-like"/>
    <property type="match status" value="1"/>
</dbReference>
<reference evidence="9" key="1">
    <citation type="journal article" date="2019" name="Int. J. Syst. Evol. Microbiol.">
        <title>The Global Catalogue of Microorganisms (GCM) 10K type strain sequencing project: providing services to taxonomists for standard genome sequencing and annotation.</title>
        <authorList>
            <consortium name="The Broad Institute Genomics Platform"/>
            <consortium name="The Broad Institute Genome Sequencing Center for Infectious Disease"/>
            <person name="Wu L."/>
            <person name="Ma J."/>
        </authorList>
    </citation>
    <scope>NUCLEOTIDE SEQUENCE [LARGE SCALE GENOMIC DNA]</scope>
    <source>
        <strain evidence="9">KCTC 62102</strain>
    </source>
</reference>
<proteinExistence type="predicted"/>
<dbReference type="Gene3D" id="1.10.4030.10">
    <property type="entry name" value="Porin chaperone SurA, peptide-binding domain"/>
    <property type="match status" value="1"/>
</dbReference>
<dbReference type="SUPFAM" id="SSF109998">
    <property type="entry name" value="Triger factor/SurA peptide-binding domain-like"/>
    <property type="match status" value="1"/>
</dbReference>
<dbReference type="InterPro" id="IPR000297">
    <property type="entry name" value="PPIase_PpiC"/>
</dbReference>
<evidence type="ECO:0000313" key="8">
    <source>
        <dbReference type="EMBL" id="MFC3087546.1"/>
    </source>
</evidence>
<dbReference type="InterPro" id="IPR027304">
    <property type="entry name" value="Trigger_fact/SurA_dom_sf"/>
</dbReference>
<feature type="domain" description="PpiC" evidence="7">
    <location>
        <begin position="159"/>
        <end position="261"/>
    </location>
</feature>